<name>A0A5E4QMH4_9NEOP</name>
<accession>A0A5E4QMH4</accession>
<dbReference type="Proteomes" id="UP000324832">
    <property type="component" value="Unassembled WGS sequence"/>
</dbReference>
<protein>
    <recommendedName>
        <fullName evidence="3">SHSP domain-containing protein</fullName>
    </recommendedName>
</protein>
<dbReference type="PRINTS" id="PR00299">
    <property type="entry name" value="ACRYSTALLIN"/>
</dbReference>
<evidence type="ECO:0000256" key="1">
    <source>
        <dbReference type="PROSITE-ProRule" id="PRU00285"/>
    </source>
</evidence>
<dbReference type="EMBL" id="FZQP02004145">
    <property type="protein sequence ID" value="VVC99449.1"/>
    <property type="molecule type" value="Genomic_DNA"/>
</dbReference>
<gene>
    <name evidence="4" type="ORF">LSINAPIS_LOCUS10328</name>
</gene>
<dbReference type="GO" id="GO:0009408">
    <property type="term" value="P:response to heat"/>
    <property type="evidence" value="ECO:0007669"/>
    <property type="project" value="TreeGrafter"/>
</dbReference>
<dbReference type="PANTHER" id="PTHR45640:SF26">
    <property type="entry name" value="RE23625P"/>
    <property type="match status" value="1"/>
</dbReference>
<dbReference type="CDD" id="cd06526">
    <property type="entry name" value="metazoan_ACD"/>
    <property type="match status" value="1"/>
</dbReference>
<evidence type="ECO:0000259" key="3">
    <source>
        <dbReference type="PROSITE" id="PS01031"/>
    </source>
</evidence>
<comment type="similarity">
    <text evidence="1 2">Belongs to the small heat shock protein (HSP20) family.</text>
</comment>
<dbReference type="InterPro" id="IPR001436">
    <property type="entry name" value="Alpha-crystallin/sHSP_animal"/>
</dbReference>
<feature type="domain" description="SHSP" evidence="3">
    <location>
        <begin position="16"/>
        <end position="125"/>
    </location>
</feature>
<proteinExistence type="inferred from homology"/>
<evidence type="ECO:0000313" key="4">
    <source>
        <dbReference type="EMBL" id="VVC99449.1"/>
    </source>
</evidence>
<dbReference type="PANTHER" id="PTHR45640">
    <property type="entry name" value="HEAT SHOCK PROTEIN HSP-12.2-RELATED"/>
    <property type="match status" value="1"/>
</dbReference>
<dbReference type="InterPro" id="IPR002068">
    <property type="entry name" value="A-crystallin/Hsp20_dom"/>
</dbReference>
<dbReference type="PROSITE" id="PS01031">
    <property type="entry name" value="SHSP"/>
    <property type="match status" value="1"/>
</dbReference>
<sequence>MILRPAMRVIVYPKLYSWISQTRGVRPTIKIAKDKFQVTLDVRNFTKEELRVKARSEYLIIEGKHERKTKDGFVVRKFVRKFKLPKGCDPNCVKSELSPDGHLKVTALRMGCGLNHPCETFVQISDYDPNKSDDPKNQGCKNNV</sequence>
<evidence type="ECO:0000256" key="2">
    <source>
        <dbReference type="RuleBase" id="RU003616"/>
    </source>
</evidence>
<dbReference type="Gene3D" id="2.60.40.790">
    <property type="match status" value="1"/>
</dbReference>
<keyword evidence="5" id="KW-1185">Reference proteome</keyword>
<dbReference type="Pfam" id="PF00011">
    <property type="entry name" value="HSP20"/>
    <property type="match status" value="1"/>
</dbReference>
<organism evidence="4 5">
    <name type="scientific">Leptidea sinapis</name>
    <dbReference type="NCBI Taxonomy" id="189913"/>
    <lineage>
        <taxon>Eukaryota</taxon>
        <taxon>Metazoa</taxon>
        <taxon>Ecdysozoa</taxon>
        <taxon>Arthropoda</taxon>
        <taxon>Hexapoda</taxon>
        <taxon>Insecta</taxon>
        <taxon>Pterygota</taxon>
        <taxon>Neoptera</taxon>
        <taxon>Endopterygota</taxon>
        <taxon>Lepidoptera</taxon>
        <taxon>Glossata</taxon>
        <taxon>Ditrysia</taxon>
        <taxon>Papilionoidea</taxon>
        <taxon>Pieridae</taxon>
        <taxon>Dismorphiinae</taxon>
        <taxon>Leptidea</taxon>
    </lineage>
</organism>
<dbReference type="SUPFAM" id="SSF49764">
    <property type="entry name" value="HSP20-like chaperones"/>
    <property type="match status" value="1"/>
</dbReference>
<evidence type="ECO:0000313" key="5">
    <source>
        <dbReference type="Proteomes" id="UP000324832"/>
    </source>
</evidence>
<reference evidence="4 5" key="1">
    <citation type="submission" date="2017-07" db="EMBL/GenBank/DDBJ databases">
        <authorList>
            <person name="Talla V."/>
            <person name="Backstrom N."/>
        </authorList>
    </citation>
    <scope>NUCLEOTIDE SEQUENCE [LARGE SCALE GENOMIC DNA]</scope>
</reference>
<dbReference type="GO" id="GO:0042026">
    <property type="term" value="P:protein refolding"/>
    <property type="evidence" value="ECO:0007669"/>
    <property type="project" value="TreeGrafter"/>
</dbReference>
<dbReference type="GO" id="GO:0005737">
    <property type="term" value="C:cytoplasm"/>
    <property type="evidence" value="ECO:0007669"/>
    <property type="project" value="TreeGrafter"/>
</dbReference>
<dbReference type="InterPro" id="IPR008978">
    <property type="entry name" value="HSP20-like_chaperone"/>
</dbReference>
<dbReference type="GO" id="GO:0051082">
    <property type="term" value="F:unfolded protein binding"/>
    <property type="evidence" value="ECO:0007669"/>
    <property type="project" value="TreeGrafter"/>
</dbReference>
<dbReference type="GO" id="GO:0005634">
    <property type="term" value="C:nucleus"/>
    <property type="evidence" value="ECO:0007669"/>
    <property type="project" value="TreeGrafter"/>
</dbReference>
<dbReference type="AlphaFoldDB" id="A0A5E4QMH4"/>